<dbReference type="SUPFAM" id="SSF51246">
    <property type="entry name" value="Rudiment single hybrid motif"/>
    <property type="match status" value="1"/>
</dbReference>
<feature type="domain" description="ATP-grasp" evidence="11">
    <location>
        <begin position="132"/>
        <end position="331"/>
    </location>
</feature>
<dbReference type="InterPro" id="IPR005479">
    <property type="entry name" value="CPAse_ATP-bd"/>
</dbReference>
<dbReference type="InterPro" id="IPR029045">
    <property type="entry name" value="ClpP/crotonase-like_dom_sf"/>
</dbReference>
<gene>
    <name evidence="15" type="ORF">SAMN05216258_103231</name>
</gene>
<dbReference type="GO" id="GO:2001295">
    <property type="term" value="P:malonyl-CoA biosynthetic process"/>
    <property type="evidence" value="ECO:0007669"/>
    <property type="project" value="UniProtKB-UniPathway"/>
</dbReference>
<evidence type="ECO:0000256" key="5">
    <source>
        <dbReference type="ARBA" id="ARBA00022741"/>
    </source>
</evidence>
<dbReference type="Gene3D" id="2.40.50.100">
    <property type="match status" value="1"/>
</dbReference>
<dbReference type="EC" id="6.4.1.2" evidence="3"/>
<keyword evidence="8" id="KW-0511">Multifunctional enzyme</keyword>
<dbReference type="GO" id="GO:0003989">
    <property type="term" value="F:acetyl-CoA carboxylase activity"/>
    <property type="evidence" value="ECO:0007669"/>
    <property type="project" value="UniProtKB-EC"/>
</dbReference>
<keyword evidence="7" id="KW-0092">Biotin</keyword>
<reference evidence="15 16" key="1">
    <citation type="submission" date="2016-10" db="EMBL/GenBank/DDBJ databases">
        <authorList>
            <person name="de Groot N.N."/>
        </authorList>
    </citation>
    <scope>NUCLEOTIDE SEQUENCE [LARGE SCALE GENOMIC DNA]</scope>
    <source>
        <strain evidence="15 16">CGMCC 1.11030</strain>
    </source>
</reference>
<dbReference type="Pfam" id="PF00289">
    <property type="entry name" value="Biotin_carb_N"/>
    <property type="match status" value="1"/>
</dbReference>
<evidence type="ECO:0000259" key="12">
    <source>
        <dbReference type="PROSITE" id="PS50979"/>
    </source>
</evidence>
<dbReference type="UniPathway" id="UPA00655">
    <property type="reaction ID" value="UER00711"/>
</dbReference>
<dbReference type="RefSeq" id="WP_092859023.1">
    <property type="nucleotide sequence ID" value="NZ_FOQH01000003.1"/>
</dbReference>
<evidence type="ECO:0000256" key="8">
    <source>
        <dbReference type="ARBA" id="ARBA00023268"/>
    </source>
</evidence>
<dbReference type="InterPro" id="IPR005481">
    <property type="entry name" value="BC-like_N"/>
</dbReference>
<dbReference type="Pfam" id="PF01039">
    <property type="entry name" value="Carboxyl_trans"/>
    <property type="match status" value="1"/>
</dbReference>
<dbReference type="PROSITE" id="PS50968">
    <property type="entry name" value="BIOTINYL_LIPOYL"/>
    <property type="match status" value="1"/>
</dbReference>
<sequence>MPSAQPASAPRAATLSRLLIANRGEIALRIQRTAADLGVESVAIHSQDDAKSLHVRRADAAHALSGVGARAYLSVEAVIEAARATGADAVHPGYGFLSENTAFARAVEAAGLVFVGPTPEQLALLGDKVSAKRRAQEVGVPILPGTAEDTDLQGARAFFDQLPDGAAMLIKAVAGGGGRGMRVVREAAEIEDAWTRCRSEAKGAFGDPAVYVERFLPAARHLEVQVLGDGTGACIHLGERECTLQRRHQKVVEIAPSPTLPAATREALCAHALNLASSANYRSLGTFEFLMDAETGEIFFIEANPRIQVEHTVTEAVTGLDLVALQIEIARGRTLADLGLTQTAVPAPKGHAIQLRVNMERMDETAAAKPASGTIRAYEPPAGAGVRVDGFAYAGFKTSTGFDSLLAKVIVHGADWPSALSRAERAAAEFRIEGLDTNLPWLRALLARPEVRANTVTTRFIEAEARALHAAAAAISPPLFFESEAPLEDASAAPGSIPEGAVTAPMQSTVLSVSVETGDTVAAGQQVAVLEAMKMEHVVVAPHSGTVRRVMAQPGVTLMDGAPILVIEPSEDAGDAIAAEEEIDLDLIRPDLAEALERNAYGRDENRPEAVAKRHARGHQTGRENLAQVCDPGTFLEYGETAIAAQRQRRTLDDLRKNTSGDGILTGIGLVNSEQVGEDLGRCAFAVADYMVLAGTQGQRHHRKLDRIFHLAKEWSIPVVLFAEGGGGRPGDTERSTYAGISNRTFTAFAELSGQVPLVGVVSGRCFAGNAAFLGCCDVIIADESSNIGMAGPAMIEGGGLGVYAPEEIGPIDVQSKNGVVDIRVKDEAEACAMARKYLSYFQGPVPDWEAPDARRLRHVVPENRLRSYEVRDAIHGMADVDSVLELRPEFGVGIVTAFIRIEGKPFGIIANNPKHLGGAIDGPAADKASRFMQLCDAFDVPLISLCDSPGFMVGPEAEKTGLVRHVCRMFVTARSLTVPVFGVVLRKCYGLGAQAMLAGGTYDDFFTVAWPTGEFGPMGLEGAVRLGYRKELDAVEDPQEKQALYDRLLDEMYQQGKAIKVAETLEVDAVIDPVETRKWILGGLRSTRLRPPMSGRKRPFVDAW</sequence>
<evidence type="ECO:0000259" key="11">
    <source>
        <dbReference type="PROSITE" id="PS50975"/>
    </source>
</evidence>
<evidence type="ECO:0000313" key="15">
    <source>
        <dbReference type="EMBL" id="SFH95044.1"/>
    </source>
</evidence>
<dbReference type="InterPro" id="IPR011053">
    <property type="entry name" value="Single_hybrid_motif"/>
</dbReference>
<dbReference type="PROSITE" id="PS50989">
    <property type="entry name" value="COA_CT_CTER"/>
    <property type="match status" value="1"/>
</dbReference>
<dbReference type="OrthoDB" id="9763189at2"/>
<evidence type="ECO:0000256" key="2">
    <source>
        <dbReference type="ARBA" id="ARBA00004956"/>
    </source>
</evidence>
<feature type="domain" description="CoA carboxyltransferase C-terminal" evidence="14">
    <location>
        <begin position="848"/>
        <end position="1087"/>
    </location>
</feature>
<dbReference type="SUPFAM" id="SSF51230">
    <property type="entry name" value="Single hybrid motif"/>
    <property type="match status" value="1"/>
</dbReference>
<evidence type="ECO:0000256" key="1">
    <source>
        <dbReference type="ARBA" id="ARBA00001953"/>
    </source>
</evidence>
<dbReference type="PROSITE" id="PS50979">
    <property type="entry name" value="BC"/>
    <property type="match status" value="1"/>
</dbReference>
<evidence type="ECO:0000256" key="7">
    <source>
        <dbReference type="ARBA" id="ARBA00023267"/>
    </source>
</evidence>
<dbReference type="InterPro" id="IPR011761">
    <property type="entry name" value="ATP-grasp"/>
</dbReference>
<evidence type="ECO:0000259" key="10">
    <source>
        <dbReference type="PROSITE" id="PS50968"/>
    </source>
</evidence>
<dbReference type="PROSITE" id="PS00867">
    <property type="entry name" value="CPSASE_2"/>
    <property type="match status" value="1"/>
</dbReference>
<keyword evidence="4" id="KW-0436">Ligase</keyword>
<proteinExistence type="predicted"/>
<dbReference type="SUPFAM" id="SSF52440">
    <property type="entry name" value="PreATP-grasp domain"/>
    <property type="match status" value="1"/>
</dbReference>
<name>A0A1I3E7X3_9RHOB</name>
<dbReference type="FunFam" id="2.40.50.100:FF:000003">
    <property type="entry name" value="Acetyl-CoA carboxylase biotin carboxyl carrier protein"/>
    <property type="match status" value="1"/>
</dbReference>
<evidence type="ECO:0000259" key="13">
    <source>
        <dbReference type="PROSITE" id="PS50980"/>
    </source>
</evidence>
<dbReference type="GO" id="GO:0005524">
    <property type="term" value="F:ATP binding"/>
    <property type="evidence" value="ECO:0007669"/>
    <property type="project" value="UniProtKB-UniRule"/>
</dbReference>
<keyword evidence="5 9" id="KW-0547">Nucleotide-binding</keyword>
<dbReference type="EMBL" id="FOQH01000003">
    <property type="protein sequence ID" value="SFH95044.1"/>
    <property type="molecule type" value="Genomic_DNA"/>
</dbReference>
<protein>
    <recommendedName>
        <fullName evidence="3">acetyl-CoA carboxylase</fullName>
        <ecNumber evidence="3">6.4.1.2</ecNumber>
    </recommendedName>
</protein>
<feature type="domain" description="CoA carboxyltransferase N-terminal" evidence="13">
    <location>
        <begin position="589"/>
        <end position="854"/>
    </location>
</feature>
<dbReference type="InterPro" id="IPR034733">
    <property type="entry name" value="AcCoA_carboxyl_beta"/>
</dbReference>
<dbReference type="Pfam" id="PF02785">
    <property type="entry name" value="Biotin_carb_C"/>
    <property type="match status" value="1"/>
</dbReference>
<dbReference type="SUPFAM" id="SSF56059">
    <property type="entry name" value="Glutathione synthetase ATP-binding domain-like"/>
    <property type="match status" value="1"/>
</dbReference>
<dbReference type="Gene3D" id="3.30.470.20">
    <property type="entry name" value="ATP-grasp fold, B domain"/>
    <property type="match status" value="1"/>
</dbReference>
<dbReference type="Pfam" id="PF02786">
    <property type="entry name" value="CPSase_L_D2"/>
    <property type="match status" value="1"/>
</dbReference>
<dbReference type="CDD" id="cd06850">
    <property type="entry name" value="biotinyl_domain"/>
    <property type="match status" value="1"/>
</dbReference>
<dbReference type="Proteomes" id="UP000199377">
    <property type="component" value="Unassembled WGS sequence"/>
</dbReference>
<dbReference type="AlphaFoldDB" id="A0A1I3E7X3"/>
<dbReference type="InterPro" id="IPR011762">
    <property type="entry name" value="COA_CT_N"/>
</dbReference>
<comment type="pathway">
    <text evidence="2">Lipid metabolism; malonyl-CoA biosynthesis; malonyl-CoA from acetyl-CoA: step 1/1.</text>
</comment>
<dbReference type="PANTHER" id="PTHR18866">
    <property type="entry name" value="CARBOXYLASE:PYRUVATE/ACETYL-COA/PROPIONYL-COA CARBOXYLASE"/>
    <property type="match status" value="1"/>
</dbReference>
<keyword evidence="16" id="KW-1185">Reference proteome</keyword>
<dbReference type="PANTHER" id="PTHR18866:SF33">
    <property type="entry name" value="METHYLCROTONOYL-COA CARBOXYLASE SUBUNIT ALPHA, MITOCHONDRIAL-RELATED"/>
    <property type="match status" value="1"/>
</dbReference>
<feature type="domain" description="Lipoyl-binding" evidence="10">
    <location>
        <begin position="492"/>
        <end position="568"/>
    </location>
</feature>
<organism evidence="15 16">
    <name type="scientific">Albimonas pacifica</name>
    <dbReference type="NCBI Taxonomy" id="1114924"/>
    <lineage>
        <taxon>Bacteria</taxon>
        <taxon>Pseudomonadati</taxon>
        <taxon>Pseudomonadota</taxon>
        <taxon>Alphaproteobacteria</taxon>
        <taxon>Rhodobacterales</taxon>
        <taxon>Paracoccaceae</taxon>
        <taxon>Albimonas</taxon>
    </lineage>
</organism>
<evidence type="ECO:0000256" key="4">
    <source>
        <dbReference type="ARBA" id="ARBA00022598"/>
    </source>
</evidence>
<dbReference type="InterPro" id="IPR011764">
    <property type="entry name" value="Biotin_carboxylation_dom"/>
</dbReference>
<evidence type="ECO:0000256" key="6">
    <source>
        <dbReference type="ARBA" id="ARBA00022840"/>
    </source>
</evidence>
<dbReference type="PROSITE" id="PS50980">
    <property type="entry name" value="COA_CT_NTER"/>
    <property type="match status" value="1"/>
</dbReference>
<dbReference type="Pfam" id="PF00364">
    <property type="entry name" value="Biotin_lipoyl"/>
    <property type="match status" value="1"/>
</dbReference>
<dbReference type="PROSITE" id="PS00188">
    <property type="entry name" value="BIOTIN"/>
    <property type="match status" value="1"/>
</dbReference>
<dbReference type="InterPro" id="IPR016185">
    <property type="entry name" value="PreATP-grasp_dom_sf"/>
</dbReference>
<dbReference type="Gene3D" id="3.90.226.10">
    <property type="entry name" value="2-enoyl-CoA Hydratase, Chain A, domain 1"/>
    <property type="match status" value="2"/>
</dbReference>
<feature type="domain" description="Biotin carboxylation" evidence="12">
    <location>
        <begin position="14"/>
        <end position="466"/>
    </location>
</feature>
<dbReference type="GO" id="GO:0046872">
    <property type="term" value="F:metal ion binding"/>
    <property type="evidence" value="ECO:0007669"/>
    <property type="project" value="InterPro"/>
</dbReference>
<dbReference type="STRING" id="1114924.SAMN05216258_103231"/>
<evidence type="ECO:0000259" key="14">
    <source>
        <dbReference type="PROSITE" id="PS50989"/>
    </source>
</evidence>
<dbReference type="PROSITE" id="PS50975">
    <property type="entry name" value="ATP_GRASP"/>
    <property type="match status" value="1"/>
</dbReference>
<dbReference type="InterPro" id="IPR001882">
    <property type="entry name" value="Biotin_BS"/>
</dbReference>
<evidence type="ECO:0000256" key="3">
    <source>
        <dbReference type="ARBA" id="ARBA00013058"/>
    </source>
</evidence>
<dbReference type="InterPro" id="IPR011054">
    <property type="entry name" value="Rudment_hybrid_motif"/>
</dbReference>
<dbReference type="SMART" id="SM00878">
    <property type="entry name" value="Biotin_carb_C"/>
    <property type="match status" value="1"/>
</dbReference>
<dbReference type="InterPro" id="IPR050856">
    <property type="entry name" value="Biotin_carboxylase_complex"/>
</dbReference>
<dbReference type="InterPro" id="IPR011763">
    <property type="entry name" value="COA_CT_C"/>
</dbReference>
<evidence type="ECO:0000313" key="16">
    <source>
        <dbReference type="Proteomes" id="UP000199377"/>
    </source>
</evidence>
<accession>A0A1I3E7X3</accession>
<dbReference type="InterPro" id="IPR000089">
    <property type="entry name" value="Biotin_lipoyl"/>
</dbReference>
<keyword evidence="6 9" id="KW-0067">ATP-binding</keyword>
<dbReference type="SUPFAM" id="SSF52096">
    <property type="entry name" value="ClpP/crotonase"/>
    <property type="match status" value="2"/>
</dbReference>
<comment type="cofactor">
    <cofactor evidence="1">
        <name>biotin</name>
        <dbReference type="ChEBI" id="CHEBI:57586"/>
    </cofactor>
</comment>
<dbReference type="InterPro" id="IPR005482">
    <property type="entry name" value="Biotin_COase_C"/>
</dbReference>
<evidence type="ECO:0000256" key="9">
    <source>
        <dbReference type="PROSITE-ProRule" id="PRU00409"/>
    </source>
</evidence>